<dbReference type="AlphaFoldDB" id="A0AAN8UYW5"/>
<organism evidence="2 3">
    <name type="scientific">Dillenia turbinata</name>
    <dbReference type="NCBI Taxonomy" id="194707"/>
    <lineage>
        <taxon>Eukaryota</taxon>
        <taxon>Viridiplantae</taxon>
        <taxon>Streptophyta</taxon>
        <taxon>Embryophyta</taxon>
        <taxon>Tracheophyta</taxon>
        <taxon>Spermatophyta</taxon>
        <taxon>Magnoliopsida</taxon>
        <taxon>eudicotyledons</taxon>
        <taxon>Gunneridae</taxon>
        <taxon>Pentapetalae</taxon>
        <taxon>Dilleniales</taxon>
        <taxon>Dilleniaceae</taxon>
        <taxon>Dillenia</taxon>
    </lineage>
</organism>
<dbReference type="EMBL" id="JBAMMX010000020">
    <property type="protein sequence ID" value="KAK6920526.1"/>
    <property type="molecule type" value="Genomic_DNA"/>
</dbReference>
<name>A0AAN8UYW5_9MAGN</name>
<feature type="region of interest" description="Disordered" evidence="1">
    <location>
        <begin position="92"/>
        <end position="130"/>
    </location>
</feature>
<accession>A0AAN8UYW5</accession>
<protein>
    <submittedName>
        <fullName evidence="2">Uncharacterized protein</fullName>
    </submittedName>
</protein>
<evidence type="ECO:0000256" key="1">
    <source>
        <dbReference type="SAM" id="MobiDB-lite"/>
    </source>
</evidence>
<feature type="compositionally biased region" description="Polar residues" evidence="1">
    <location>
        <begin position="108"/>
        <end position="120"/>
    </location>
</feature>
<gene>
    <name evidence="2" type="ORF">RJ641_014204</name>
</gene>
<keyword evidence="3" id="KW-1185">Reference proteome</keyword>
<evidence type="ECO:0000313" key="2">
    <source>
        <dbReference type="EMBL" id="KAK6920526.1"/>
    </source>
</evidence>
<evidence type="ECO:0000313" key="3">
    <source>
        <dbReference type="Proteomes" id="UP001370490"/>
    </source>
</evidence>
<comment type="caution">
    <text evidence="2">The sequence shown here is derived from an EMBL/GenBank/DDBJ whole genome shotgun (WGS) entry which is preliminary data.</text>
</comment>
<dbReference type="Proteomes" id="UP001370490">
    <property type="component" value="Unassembled WGS sequence"/>
</dbReference>
<sequence>MCFEYLTSAEQYEASLGIFMQLAIESAIHLLKSTATIGGISRKKKSTKDELPRASSRRFLSAFKPSATGLSVDFRRFLSAFKPSATGLSVDLRRKGKESDSEDFGSRKWSSSNPTSNSIDNRGGRVRLRH</sequence>
<proteinExistence type="predicted"/>
<reference evidence="2 3" key="1">
    <citation type="submission" date="2023-12" db="EMBL/GenBank/DDBJ databases">
        <title>A high-quality genome assembly for Dillenia turbinata (Dilleniales).</title>
        <authorList>
            <person name="Chanderbali A."/>
        </authorList>
    </citation>
    <scope>NUCLEOTIDE SEQUENCE [LARGE SCALE GENOMIC DNA]</scope>
    <source>
        <strain evidence="2">LSX21</strain>
        <tissue evidence="2">Leaf</tissue>
    </source>
</reference>